<keyword evidence="1" id="KW-0812">Transmembrane</keyword>
<evidence type="ECO:0000313" key="2">
    <source>
        <dbReference type="EMBL" id="AGO89167.1"/>
    </source>
</evidence>
<organism evidence="2">
    <name type="scientific">Raoultella planticola</name>
    <name type="common">Klebsiella planticola</name>
    <dbReference type="NCBI Taxonomy" id="575"/>
    <lineage>
        <taxon>Bacteria</taxon>
        <taxon>Pseudomonadati</taxon>
        <taxon>Pseudomonadota</taxon>
        <taxon>Gammaproteobacteria</taxon>
        <taxon>Enterobacterales</taxon>
        <taxon>Enterobacteriaceae</taxon>
        <taxon>Klebsiella/Raoultella group</taxon>
        <taxon>Raoultella</taxon>
    </lineage>
</organism>
<dbReference type="AlphaFoldDB" id="W8CTR4"/>
<evidence type="ECO:0000256" key="1">
    <source>
        <dbReference type="SAM" id="Phobius"/>
    </source>
</evidence>
<dbReference type="EMBL" id="JX515588">
    <property type="protein sequence ID" value="AGO89167.1"/>
    <property type="molecule type" value="Genomic_DNA"/>
</dbReference>
<name>W8CTR4_RAOPL</name>
<keyword evidence="1" id="KW-1133">Transmembrane helix</keyword>
<feature type="transmembrane region" description="Helical" evidence="1">
    <location>
        <begin position="83"/>
        <end position="102"/>
    </location>
</feature>
<keyword evidence="1" id="KW-0472">Membrane</keyword>
<dbReference type="RefSeq" id="WP_024266314.1">
    <property type="nucleotide sequence ID" value="NC_023911.1"/>
</dbReference>
<geneLocation type="plasmid" evidence="2">
    <name>pKpNDM1</name>
</geneLocation>
<gene>
    <name evidence="2" type="ORF">pKpNDM1_00362</name>
</gene>
<keyword evidence="2" id="KW-0614">Plasmid</keyword>
<accession>W8CTR4</accession>
<sequence length="126" mass="14516">MLSFRKITFYIDKGTTMNIKDIPHSQDTGLDFNSKLSDDLTLRRTLLFVTYSIIPVIALYYFSPFLAEATINGVLSVGIELKYAMLFHFLVTWVIFWGAISVQRDLYQGFRLVYFGVKSLINKKGQ</sequence>
<feature type="transmembrane region" description="Helical" evidence="1">
    <location>
        <begin position="45"/>
        <end position="63"/>
    </location>
</feature>
<proteinExistence type="predicted"/>
<reference evidence="2" key="1">
    <citation type="journal article" date="2014" name="PLoS ONE">
        <title>Sequential Isolation in a Patient of Raoultella planticola and Escherichia coli Bearing a Novel ISCR1 Element Carrying blaNDM-1.</title>
        <authorList>
            <person name="Li J."/>
            <person name="Lan R."/>
            <person name="Xiong Y."/>
            <person name="Ye C."/>
            <person name="Yuan M."/>
            <person name="Liu X."/>
            <person name="Chen X."/>
            <person name="Yu D."/>
            <person name="Liu B."/>
            <person name="Lin W."/>
            <person name="Bai X."/>
            <person name="Wang Y."/>
            <person name="Sun Q."/>
            <person name="Wang Y."/>
            <person name="Zhao H."/>
            <person name="Meng Q."/>
            <person name="Chen Q."/>
            <person name="Zhao A."/>
            <person name="Xu J."/>
        </authorList>
    </citation>
    <scope>NUCLEOTIDE SEQUENCE</scope>
    <source>
        <strain evidence="2">KpNDM1</strain>
        <plasmid evidence="2">pKpNDM1</plasmid>
    </source>
</reference>
<protein>
    <submittedName>
        <fullName evidence="2">Uncharacterized protein</fullName>
    </submittedName>
</protein>